<proteinExistence type="inferred from homology"/>
<evidence type="ECO:0000256" key="4">
    <source>
        <dbReference type="ARBA" id="ARBA00023034"/>
    </source>
</evidence>
<keyword evidence="3" id="KW-0735">Signal-anchor</keyword>
<gene>
    <name evidence="6" type="ORF">KC19_12G176000</name>
</gene>
<name>A0A8T0G8H3_CERPU</name>
<evidence type="ECO:0000256" key="2">
    <source>
        <dbReference type="ARBA" id="ARBA00010271"/>
    </source>
</evidence>
<evidence type="ECO:0000259" key="5">
    <source>
        <dbReference type="Pfam" id="PF03016"/>
    </source>
</evidence>
<comment type="caution">
    <text evidence="6">The sequence shown here is derived from an EMBL/GenBank/DDBJ whole genome shotgun (WGS) entry which is preliminary data.</text>
</comment>
<dbReference type="InterPro" id="IPR040911">
    <property type="entry name" value="Exostosin_GT47"/>
</dbReference>
<evidence type="ECO:0000256" key="1">
    <source>
        <dbReference type="ARBA" id="ARBA00004323"/>
    </source>
</evidence>
<sequence length="441" mass="50138">GVDGKDKLAKFCEGRLVYVYNISDVYNRKFVRECATFKKGRDLCMYMENGGMGRGFSLGGRPPGEAGAPWYNTWQFALELYFHKRLLRHPCVTDRAELANAFFVPYYAGMDLSRRFTHRLAKGELYMELARWLQGQESWKRRQGRDHFMMLGRIASDFYRQGEDPRLWGNEMLLQRAFKKMIKLTIERSSIRPDNDKEIAIPYPTYYHPSSDSQIQNIVDGISQGSQRNSLVTMAAGQRRPSVNSMRFKLMNQCENDPRCTLLLCEGNEASPGLLDGVLNPPSPVKLTGKTLNMSCNNPAILLGAMHQSQFCLQPPGDSPTRRSFFDAMLAGCIPVIFSKDAAWTQYVHHLPNDGASYSVFIPMKVASKSNVINILGRIREPEIRKMQRNIAKLLPSILYGHVRREYSPKSPAGTMDAFEIALTAVLEKMKAENQHNQDIE</sequence>
<keyword evidence="4" id="KW-0333">Golgi apparatus</keyword>
<dbReference type="PANTHER" id="PTHR11062">
    <property type="entry name" value="EXOSTOSIN HEPARAN SULFATE GLYCOSYLTRANSFERASE -RELATED"/>
    <property type="match status" value="1"/>
</dbReference>
<evidence type="ECO:0000256" key="3">
    <source>
        <dbReference type="ARBA" id="ARBA00022968"/>
    </source>
</evidence>
<dbReference type="AlphaFoldDB" id="A0A8T0G8H3"/>
<feature type="domain" description="Exostosin GT47" evidence="5">
    <location>
        <begin position="12"/>
        <end position="376"/>
    </location>
</feature>
<keyword evidence="7" id="KW-1185">Reference proteome</keyword>
<accession>A0A8T0G8H3</accession>
<keyword evidence="3" id="KW-0812">Transmembrane</keyword>
<dbReference type="EMBL" id="CM026433">
    <property type="protein sequence ID" value="KAG0555533.1"/>
    <property type="molecule type" value="Genomic_DNA"/>
</dbReference>
<dbReference type="Proteomes" id="UP000822688">
    <property type="component" value="Chromosome 12"/>
</dbReference>
<dbReference type="InterPro" id="IPR004263">
    <property type="entry name" value="Exostosin"/>
</dbReference>
<dbReference type="PANTHER" id="PTHR11062:SF282">
    <property type="entry name" value="XYLOGLUCAN GALACTOSYLTRANSFERASE GT11-RELATED"/>
    <property type="match status" value="1"/>
</dbReference>
<comment type="similarity">
    <text evidence="2">Belongs to the glycosyltransferase 47 family.</text>
</comment>
<reference evidence="6" key="1">
    <citation type="submission" date="2020-06" db="EMBL/GenBank/DDBJ databases">
        <title>WGS assembly of Ceratodon purpureus strain R40.</title>
        <authorList>
            <person name="Carey S.B."/>
            <person name="Jenkins J."/>
            <person name="Shu S."/>
            <person name="Lovell J.T."/>
            <person name="Sreedasyam A."/>
            <person name="Maumus F."/>
            <person name="Tiley G.P."/>
            <person name="Fernandez-Pozo N."/>
            <person name="Barry K."/>
            <person name="Chen C."/>
            <person name="Wang M."/>
            <person name="Lipzen A."/>
            <person name="Daum C."/>
            <person name="Saski C.A."/>
            <person name="Payton A.C."/>
            <person name="Mcbreen J.C."/>
            <person name="Conrad R.E."/>
            <person name="Kollar L.M."/>
            <person name="Olsson S."/>
            <person name="Huttunen S."/>
            <person name="Landis J.B."/>
            <person name="Wickett N.J."/>
            <person name="Johnson M.G."/>
            <person name="Rensing S.A."/>
            <person name="Grimwood J."/>
            <person name="Schmutz J."/>
            <person name="Mcdaniel S.F."/>
        </authorList>
    </citation>
    <scope>NUCLEOTIDE SEQUENCE</scope>
    <source>
        <strain evidence="6">R40</strain>
    </source>
</reference>
<comment type="subcellular location">
    <subcellularLocation>
        <location evidence="1">Golgi apparatus membrane</location>
        <topology evidence="1">Single-pass type II membrane protein</topology>
    </subcellularLocation>
</comment>
<organism evidence="6 7">
    <name type="scientific">Ceratodon purpureus</name>
    <name type="common">Fire moss</name>
    <name type="synonym">Dicranum purpureum</name>
    <dbReference type="NCBI Taxonomy" id="3225"/>
    <lineage>
        <taxon>Eukaryota</taxon>
        <taxon>Viridiplantae</taxon>
        <taxon>Streptophyta</taxon>
        <taxon>Embryophyta</taxon>
        <taxon>Bryophyta</taxon>
        <taxon>Bryophytina</taxon>
        <taxon>Bryopsida</taxon>
        <taxon>Dicranidae</taxon>
        <taxon>Pseudoditrichales</taxon>
        <taxon>Ditrichaceae</taxon>
        <taxon>Ceratodon</taxon>
    </lineage>
</organism>
<dbReference type="GO" id="GO:0000139">
    <property type="term" value="C:Golgi membrane"/>
    <property type="evidence" value="ECO:0007669"/>
    <property type="project" value="UniProtKB-SubCell"/>
</dbReference>
<dbReference type="GO" id="GO:0016757">
    <property type="term" value="F:glycosyltransferase activity"/>
    <property type="evidence" value="ECO:0007669"/>
    <property type="project" value="InterPro"/>
</dbReference>
<feature type="non-terminal residue" evidence="6">
    <location>
        <position position="1"/>
    </location>
</feature>
<evidence type="ECO:0000313" key="6">
    <source>
        <dbReference type="EMBL" id="KAG0555533.1"/>
    </source>
</evidence>
<evidence type="ECO:0000313" key="7">
    <source>
        <dbReference type="Proteomes" id="UP000822688"/>
    </source>
</evidence>
<protein>
    <recommendedName>
        <fullName evidence="5">Exostosin GT47 domain-containing protein</fullName>
    </recommendedName>
</protein>
<dbReference type="Pfam" id="PF03016">
    <property type="entry name" value="Exostosin_GT47"/>
    <property type="match status" value="1"/>
</dbReference>